<evidence type="ECO:0000313" key="1">
    <source>
        <dbReference type="EMBL" id="KAJ4488548.1"/>
    </source>
</evidence>
<keyword evidence="2" id="KW-1185">Reference proteome</keyword>
<dbReference type="PANTHER" id="PTHR38110">
    <property type="entry name" value="CHROMOSOME 23, WHOLE GENOME SHOTGUN SEQUENCE"/>
    <property type="match status" value="1"/>
</dbReference>
<sequence length="291" mass="32540">HPDPIHVTAHFLYSPSATSFEGHIRLVKKGKNFTNMEADLVQDNITKISSHLIFGVLELPPSPGSSSDSNKSIKEANFNYISVLPPSPYARRLPLYHHPATAPRASFPSLMKFHSRLDLSFKPEIVARNEPGSLHRTNAETVGGGGVETGFWRGFSKHRSEEDNRKHQGGPEVLSVSNLPLPYHSFCRSWFPTMTMSIEYKFAIPKSSKRTTTIHSNCTVGVFSSTNFLHGTMGRHSLYTELWTAPCHIGEDVRVNKGWRDDQVCLAVSMQMVLVVPMERNLTKGKEKGKL</sequence>
<dbReference type="PANTHER" id="PTHR38110:SF1">
    <property type="entry name" value="THIOESTERASE DOMAIN-CONTAINING PROTEIN"/>
    <property type="match status" value="1"/>
</dbReference>
<dbReference type="AlphaFoldDB" id="A0A9W9AQV9"/>
<dbReference type="OrthoDB" id="2532955at2759"/>
<dbReference type="InterPro" id="IPR052389">
    <property type="entry name" value="Sec_Metab_Biosynth-Assoc"/>
</dbReference>
<evidence type="ECO:0000313" key="2">
    <source>
        <dbReference type="Proteomes" id="UP001150266"/>
    </source>
</evidence>
<dbReference type="InterPro" id="IPR042171">
    <property type="entry name" value="Acyl-CoA_hotdog"/>
</dbReference>
<name>A0A9W9AQV9_9AGAR</name>
<dbReference type="EMBL" id="JAOTPV010000002">
    <property type="protein sequence ID" value="KAJ4488548.1"/>
    <property type="molecule type" value="Genomic_DNA"/>
</dbReference>
<dbReference type="Gene3D" id="2.40.160.210">
    <property type="entry name" value="Acyl-CoA thioesterase, double hotdog domain"/>
    <property type="match status" value="1"/>
</dbReference>
<organism evidence="1 2">
    <name type="scientific">Lentinula aciculospora</name>
    <dbReference type="NCBI Taxonomy" id="153920"/>
    <lineage>
        <taxon>Eukaryota</taxon>
        <taxon>Fungi</taxon>
        <taxon>Dikarya</taxon>
        <taxon>Basidiomycota</taxon>
        <taxon>Agaricomycotina</taxon>
        <taxon>Agaricomycetes</taxon>
        <taxon>Agaricomycetidae</taxon>
        <taxon>Agaricales</taxon>
        <taxon>Marasmiineae</taxon>
        <taxon>Omphalotaceae</taxon>
        <taxon>Lentinula</taxon>
    </lineage>
</organism>
<dbReference type="Proteomes" id="UP001150266">
    <property type="component" value="Unassembled WGS sequence"/>
</dbReference>
<reference evidence="1" key="1">
    <citation type="submission" date="2022-08" db="EMBL/GenBank/DDBJ databases">
        <title>A Global Phylogenomic Analysis of the Shiitake Genus Lentinula.</title>
        <authorList>
            <consortium name="DOE Joint Genome Institute"/>
            <person name="Sierra-Patev S."/>
            <person name="Min B."/>
            <person name="Naranjo-Ortiz M."/>
            <person name="Looney B."/>
            <person name="Konkel Z."/>
            <person name="Slot J.C."/>
            <person name="Sakamoto Y."/>
            <person name="Steenwyk J.L."/>
            <person name="Rokas A."/>
            <person name="Carro J."/>
            <person name="Camarero S."/>
            <person name="Ferreira P."/>
            <person name="Molpeceres G."/>
            <person name="Ruiz-Duenas F.J."/>
            <person name="Serrano A."/>
            <person name="Henrissat B."/>
            <person name="Drula E."/>
            <person name="Hughes K.W."/>
            <person name="Mata J.L."/>
            <person name="Ishikawa N.K."/>
            <person name="Vargas-Isla R."/>
            <person name="Ushijima S."/>
            <person name="Smith C.A."/>
            <person name="Ahrendt S."/>
            <person name="Andreopoulos W."/>
            <person name="He G."/>
            <person name="Labutti K."/>
            <person name="Lipzen A."/>
            <person name="Ng V."/>
            <person name="Riley R."/>
            <person name="Sandor L."/>
            <person name="Barry K."/>
            <person name="Martinez A.T."/>
            <person name="Xiao Y."/>
            <person name="Gibbons J.G."/>
            <person name="Terashima K."/>
            <person name="Grigoriev I.V."/>
            <person name="Hibbett D.S."/>
        </authorList>
    </citation>
    <scope>NUCLEOTIDE SEQUENCE</scope>
    <source>
        <strain evidence="1">JLM2183</strain>
    </source>
</reference>
<proteinExistence type="predicted"/>
<comment type="caution">
    <text evidence="1">The sequence shown here is derived from an EMBL/GenBank/DDBJ whole genome shotgun (WGS) entry which is preliminary data.</text>
</comment>
<gene>
    <name evidence="1" type="ORF">J3R30DRAFT_3280713</name>
</gene>
<feature type="non-terminal residue" evidence="1">
    <location>
        <position position="291"/>
    </location>
</feature>
<protein>
    <submittedName>
        <fullName evidence="1">Uncharacterized protein</fullName>
    </submittedName>
</protein>
<accession>A0A9W9AQV9</accession>